<dbReference type="EMBL" id="CP170721">
    <property type="protein sequence ID" value="XIA18147.1"/>
    <property type="molecule type" value="Genomic_DNA"/>
</dbReference>
<dbReference type="AlphaFoldDB" id="A0AB74UTW0"/>
<name>A0AB74UTW0_9GAMM</name>
<sequence length="75" mass="8219">MSTILQRIERAYRPLYLHGLLLDGQYRLPKADPPPVAGTAPRTRRALLATLFQLVLRPLGSGGRSGGRTSAGQHR</sequence>
<gene>
    <name evidence="1" type="ORF">ACFYG5_16510</name>
</gene>
<evidence type="ECO:0008006" key="2">
    <source>
        <dbReference type="Google" id="ProtNLM"/>
    </source>
</evidence>
<protein>
    <recommendedName>
        <fullName evidence="2">Transposase</fullName>
    </recommendedName>
</protein>
<accession>A0AB74UTW0</accession>
<organism evidence="1">
    <name type="scientific">Rhodanobacter sp. FW102-FHT14D07</name>
    <dbReference type="NCBI Taxonomy" id="3351462"/>
    <lineage>
        <taxon>Bacteria</taxon>
        <taxon>Pseudomonadati</taxon>
        <taxon>Pseudomonadota</taxon>
        <taxon>Gammaproteobacteria</taxon>
        <taxon>Lysobacterales</taxon>
        <taxon>Rhodanobacteraceae</taxon>
        <taxon>Rhodanobacter</taxon>
    </lineage>
</organism>
<reference evidence="1" key="1">
    <citation type="submission" date="2024-10" db="EMBL/GenBank/DDBJ databases">
        <authorList>
            <person name="Lesea H.P."/>
            <person name="Kuehl J.V."/>
            <person name="Chandonia J.-M."/>
        </authorList>
    </citation>
    <scope>NUCLEOTIDE SEQUENCE</scope>
    <source>
        <strain evidence="1">FW102-FHT14D07</strain>
    </source>
</reference>
<proteinExistence type="predicted"/>
<dbReference type="RefSeq" id="WP_395120740.1">
    <property type="nucleotide sequence ID" value="NZ_CP170721.1"/>
</dbReference>
<evidence type="ECO:0000313" key="1">
    <source>
        <dbReference type="EMBL" id="XIA18147.1"/>
    </source>
</evidence>